<proteinExistence type="predicted"/>
<evidence type="ECO:0000313" key="1">
    <source>
        <dbReference type="EMBL" id="VDP06042.1"/>
    </source>
</evidence>
<gene>
    <name evidence="1" type="ORF">HPBE_LOCUS16468</name>
</gene>
<protein>
    <submittedName>
        <fullName evidence="1 3">Uncharacterized protein</fullName>
    </submittedName>
</protein>
<reference evidence="1 2" key="1">
    <citation type="submission" date="2018-11" db="EMBL/GenBank/DDBJ databases">
        <authorList>
            <consortium name="Pathogen Informatics"/>
        </authorList>
    </citation>
    <scope>NUCLEOTIDE SEQUENCE [LARGE SCALE GENOMIC DNA]</scope>
</reference>
<reference evidence="3" key="2">
    <citation type="submission" date="2019-09" db="UniProtKB">
        <authorList>
            <consortium name="WormBaseParasite"/>
        </authorList>
    </citation>
    <scope>IDENTIFICATION</scope>
</reference>
<accession>A0A183G4L3</accession>
<dbReference type="WBParaSite" id="HPBE_0001646901-mRNA-1">
    <property type="protein sequence ID" value="HPBE_0001646901-mRNA-1"/>
    <property type="gene ID" value="HPBE_0001646901"/>
</dbReference>
<dbReference type="EMBL" id="UZAH01029436">
    <property type="protein sequence ID" value="VDP06042.1"/>
    <property type="molecule type" value="Genomic_DNA"/>
</dbReference>
<keyword evidence="2" id="KW-1185">Reference proteome</keyword>
<sequence>MSVSDLNCCPPKVSAVCRHVLEHRFSAPHQQQTLIDRTATAMAQFANTGLGNVNRKQDGCSQRENFREIAQLSEEL</sequence>
<name>A0A183G4L3_HELPZ</name>
<organism evidence="2 3">
    <name type="scientific">Heligmosomoides polygyrus</name>
    <name type="common">Parasitic roundworm</name>
    <dbReference type="NCBI Taxonomy" id="6339"/>
    <lineage>
        <taxon>Eukaryota</taxon>
        <taxon>Metazoa</taxon>
        <taxon>Ecdysozoa</taxon>
        <taxon>Nematoda</taxon>
        <taxon>Chromadorea</taxon>
        <taxon>Rhabditida</taxon>
        <taxon>Rhabditina</taxon>
        <taxon>Rhabditomorpha</taxon>
        <taxon>Strongyloidea</taxon>
        <taxon>Heligmosomidae</taxon>
        <taxon>Heligmosomoides</taxon>
    </lineage>
</organism>
<dbReference type="AlphaFoldDB" id="A0A183G4L3"/>
<dbReference type="Proteomes" id="UP000050761">
    <property type="component" value="Unassembled WGS sequence"/>
</dbReference>
<evidence type="ECO:0000313" key="2">
    <source>
        <dbReference type="Proteomes" id="UP000050761"/>
    </source>
</evidence>
<evidence type="ECO:0000313" key="3">
    <source>
        <dbReference type="WBParaSite" id="HPBE_0001646901-mRNA-1"/>
    </source>
</evidence>
<accession>A0A3P7ZZ56</accession>